<organism evidence="9 10">
    <name type="scientific">Rhodopirellula baltica WH47</name>
    <dbReference type="NCBI Taxonomy" id="991778"/>
    <lineage>
        <taxon>Bacteria</taxon>
        <taxon>Pseudomonadati</taxon>
        <taxon>Planctomycetota</taxon>
        <taxon>Planctomycetia</taxon>
        <taxon>Pirellulales</taxon>
        <taxon>Pirellulaceae</taxon>
        <taxon>Rhodopirellula</taxon>
    </lineage>
</organism>
<gene>
    <name evidence="9" type="ORF">RBWH47_05994</name>
</gene>
<dbReference type="PANTHER" id="PTHR45953">
    <property type="entry name" value="IDURONATE 2-SULFATASE"/>
    <property type="match status" value="1"/>
</dbReference>
<dbReference type="InterPro" id="IPR035874">
    <property type="entry name" value="IDS"/>
</dbReference>
<dbReference type="InterPro" id="IPR017850">
    <property type="entry name" value="Alkaline_phosphatase_core_sf"/>
</dbReference>
<evidence type="ECO:0000313" key="10">
    <source>
        <dbReference type="Proteomes" id="UP000006222"/>
    </source>
</evidence>
<dbReference type="GO" id="GO:0046872">
    <property type="term" value="F:metal ion binding"/>
    <property type="evidence" value="ECO:0007669"/>
    <property type="project" value="UniProtKB-KW"/>
</dbReference>
<protein>
    <submittedName>
        <fullName evidence="9">Iduronate-2-sulfatase</fullName>
    </submittedName>
</protein>
<evidence type="ECO:0000256" key="4">
    <source>
        <dbReference type="ARBA" id="ARBA00022729"/>
    </source>
</evidence>
<dbReference type="CDD" id="cd16030">
    <property type="entry name" value="iduronate-2-sulfatase"/>
    <property type="match status" value="1"/>
</dbReference>
<evidence type="ECO:0000256" key="3">
    <source>
        <dbReference type="ARBA" id="ARBA00022723"/>
    </source>
</evidence>
<evidence type="ECO:0000256" key="5">
    <source>
        <dbReference type="ARBA" id="ARBA00022801"/>
    </source>
</evidence>
<comment type="similarity">
    <text evidence="2">Belongs to the sulfatase family.</text>
</comment>
<sequence>MTRLLSFPPKIAFNHIATTCRLFAPFAIAALFLRPAFGDDRPNVLLIVADDLNFAIGPYGDPNAITPNLDALANRGLVFDRAYCQQAVCNPSRSSFLTGLRPTTVGVDDLRKSFRETAPNGASLVTLPQHFKNHGYYCQDIGKIFHNMGDTQDRQSWSMDEVLHAGTHAADTVHSNTPVALRARKLKKAPATEALNVPDTAYRDGQIARLAASVIRDYPDDAAPFFLGVGFWRPHLPFVAPKKYWDLYDPDEISSPQLETIPVDAPDIAMHISRELHGYDGIPKEAELSPELKRHLRHGYYASISFLDAQVGLLLNALEASGHDNDTIVAFVSDHGFHIGEKTLWGKTSNFELDARVPLIIADPRVDRTQPGTDCLTELVDLYPTLTSLAGIANDLPENLEGDDLSSLLTNPNQTLKTAAFTQHQHPFYAPREKWIAWGYSVRTADWRYTQWRSIQDDHVIAEELYDHRNDSNESQNVAVQFPDVVQQHSQRLIKHFNLSNKAPSAKSDF</sequence>
<keyword evidence="3" id="KW-0479">Metal-binding</keyword>
<feature type="signal peptide" evidence="7">
    <location>
        <begin position="1"/>
        <end position="29"/>
    </location>
</feature>
<dbReference type="FunFam" id="3.40.720.10:FF:000155">
    <property type="entry name" value="Iduronate-2-sulfatase"/>
    <property type="match status" value="1"/>
</dbReference>
<comment type="caution">
    <text evidence="9">The sequence shown here is derived from an EMBL/GenBank/DDBJ whole genome shotgun (WGS) entry which is preliminary data.</text>
</comment>
<feature type="chain" id="PRO_5003273971" evidence="7">
    <location>
        <begin position="30"/>
        <end position="510"/>
    </location>
</feature>
<keyword evidence="4 7" id="KW-0732">Signal</keyword>
<evidence type="ECO:0000256" key="2">
    <source>
        <dbReference type="ARBA" id="ARBA00008779"/>
    </source>
</evidence>
<evidence type="ECO:0000313" key="9">
    <source>
        <dbReference type="EMBL" id="EGF25843.1"/>
    </source>
</evidence>
<dbReference type="PANTHER" id="PTHR45953:SF1">
    <property type="entry name" value="IDURONATE 2-SULFATASE"/>
    <property type="match status" value="1"/>
</dbReference>
<evidence type="ECO:0000256" key="7">
    <source>
        <dbReference type="SAM" id="SignalP"/>
    </source>
</evidence>
<dbReference type="InterPro" id="IPR000917">
    <property type="entry name" value="Sulfatase_N"/>
</dbReference>
<dbReference type="RefSeq" id="WP_007328090.1">
    <property type="nucleotide sequence ID" value="NZ_AFAR01000205.1"/>
</dbReference>
<dbReference type="Gene3D" id="3.40.720.10">
    <property type="entry name" value="Alkaline Phosphatase, subunit A"/>
    <property type="match status" value="1"/>
</dbReference>
<keyword evidence="5" id="KW-0378">Hydrolase</keyword>
<evidence type="ECO:0000259" key="8">
    <source>
        <dbReference type="Pfam" id="PF00884"/>
    </source>
</evidence>
<comment type="cofactor">
    <cofactor evidence="1">
        <name>Ca(2+)</name>
        <dbReference type="ChEBI" id="CHEBI:29108"/>
    </cofactor>
</comment>
<evidence type="ECO:0000256" key="1">
    <source>
        <dbReference type="ARBA" id="ARBA00001913"/>
    </source>
</evidence>
<dbReference type="Proteomes" id="UP000006222">
    <property type="component" value="Unassembled WGS sequence"/>
</dbReference>
<dbReference type="Pfam" id="PF00884">
    <property type="entry name" value="Sulfatase"/>
    <property type="match status" value="1"/>
</dbReference>
<dbReference type="GO" id="GO:0004423">
    <property type="term" value="F:iduronate-2-sulfatase activity"/>
    <property type="evidence" value="ECO:0007669"/>
    <property type="project" value="InterPro"/>
</dbReference>
<proteinExistence type="inferred from homology"/>
<dbReference type="PATRIC" id="fig|991778.3.peg.4431"/>
<name>F2AWT0_RHOBT</name>
<dbReference type="SUPFAM" id="SSF53649">
    <property type="entry name" value="Alkaline phosphatase-like"/>
    <property type="match status" value="1"/>
</dbReference>
<dbReference type="AlphaFoldDB" id="F2AWT0"/>
<keyword evidence="6" id="KW-0106">Calcium</keyword>
<reference evidence="9 10" key="1">
    <citation type="journal article" date="2013" name="Mar. Genomics">
        <title>Expression of sulfatases in Rhodopirellula baltica and the diversity of sulfatases in the genus Rhodopirellula.</title>
        <authorList>
            <person name="Wegner C.E."/>
            <person name="Richter-Heitmann T."/>
            <person name="Klindworth A."/>
            <person name="Klockow C."/>
            <person name="Richter M."/>
            <person name="Achstetter T."/>
            <person name="Glockner F.O."/>
            <person name="Harder J."/>
        </authorList>
    </citation>
    <scope>NUCLEOTIDE SEQUENCE [LARGE SCALE GENOMIC DNA]</scope>
    <source>
        <strain evidence="9 10">WH47</strain>
    </source>
</reference>
<feature type="domain" description="Sulfatase N-terminal" evidence="8">
    <location>
        <begin position="42"/>
        <end position="392"/>
    </location>
</feature>
<dbReference type="GO" id="GO:0005737">
    <property type="term" value="C:cytoplasm"/>
    <property type="evidence" value="ECO:0007669"/>
    <property type="project" value="TreeGrafter"/>
</dbReference>
<accession>F2AWT0</accession>
<evidence type="ECO:0000256" key="6">
    <source>
        <dbReference type="ARBA" id="ARBA00022837"/>
    </source>
</evidence>
<dbReference type="EMBL" id="AFAR01000205">
    <property type="protein sequence ID" value="EGF25843.1"/>
    <property type="molecule type" value="Genomic_DNA"/>
</dbReference>